<proteinExistence type="inferred from homology"/>
<dbReference type="AlphaFoldDB" id="A0A9D5CP80"/>
<evidence type="ECO:0000256" key="9">
    <source>
        <dbReference type="RuleBase" id="RU003682"/>
    </source>
</evidence>
<dbReference type="InterPro" id="IPR027443">
    <property type="entry name" value="IPNS-like_sf"/>
</dbReference>
<comment type="catalytic activity">
    <reaction evidence="6">
        <text>gibberellin A1 + 2-oxoglutarate + O2 = gibberellin A8 + succinate + CO2</text>
        <dbReference type="Rhea" id="RHEA:15005"/>
        <dbReference type="ChEBI" id="CHEBI:15379"/>
        <dbReference type="ChEBI" id="CHEBI:16526"/>
        <dbReference type="ChEBI" id="CHEBI:16810"/>
        <dbReference type="ChEBI" id="CHEBI:30031"/>
        <dbReference type="ChEBI" id="CHEBI:58524"/>
        <dbReference type="ChEBI" id="CHEBI:58594"/>
        <dbReference type="EC" id="1.14.11.13"/>
    </reaction>
</comment>
<keyword evidence="12" id="KW-1185">Reference proteome</keyword>
<dbReference type="PROSITE" id="PS51471">
    <property type="entry name" value="FE2OG_OXY"/>
    <property type="match status" value="1"/>
</dbReference>
<dbReference type="GO" id="GO:0045543">
    <property type="term" value="F:gibberellin 2-beta-dioxygenase activity"/>
    <property type="evidence" value="ECO:0007669"/>
    <property type="project" value="UniProtKB-EC"/>
</dbReference>
<dbReference type="InterPro" id="IPR050231">
    <property type="entry name" value="Iron_ascorbate_oxido_reductase"/>
</dbReference>
<evidence type="ECO:0000256" key="4">
    <source>
        <dbReference type="ARBA" id="ARBA00023002"/>
    </source>
</evidence>
<feature type="domain" description="Fe2OG dioxygenase" evidence="10">
    <location>
        <begin position="169"/>
        <end position="287"/>
    </location>
</feature>
<dbReference type="EC" id="1.14.11.13" evidence="8"/>
<comment type="cofactor">
    <cofactor evidence="1">
        <name>L-ascorbate</name>
        <dbReference type="ChEBI" id="CHEBI:38290"/>
    </cofactor>
</comment>
<dbReference type="Proteomes" id="UP001085076">
    <property type="component" value="Miscellaneous, Linkage group lg04"/>
</dbReference>
<dbReference type="PRINTS" id="PR00682">
    <property type="entry name" value="IPNSYNTHASE"/>
</dbReference>
<evidence type="ECO:0000256" key="8">
    <source>
        <dbReference type="ARBA" id="ARBA00066708"/>
    </source>
</evidence>
<dbReference type="Pfam" id="PF14226">
    <property type="entry name" value="DIOX_N"/>
    <property type="match status" value="1"/>
</dbReference>
<evidence type="ECO:0000313" key="11">
    <source>
        <dbReference type="EMBL" id="KAJ0976434.1"/>
    </source>
</evidence>
<dbReference type="InterPro" id="IPR044861">
    <property type="entry name" value="IPNS-like_FE2OG_OXY"/>
</dbReference>
<evidence type="ECO:0000256" key="6">
    <source>
        <dbReference type="ARBA" id="ARBA00052204"/>
    </source>
</evidence>
<evidence type="ECO:0000256" key="5">
    <source>
        <dbReference type="ARBA" id="ARBA00023004"/>
    </source>
</evidence>
<dbReference type="EMBL" id="JAGGNH010000004">
    <property type="protein sequence ID" value="KAJ0976434.1"/>
    <property type="molecule type" value="Genomic_DNA"/>
</dbReference>
<evidence type="ECO:0000259" key="10">
    <source>
        <dbReference type="PROSITE" id="PS51471"/>
    </source>
</evidence>
<keyword evidence="3" id="KW-0223">Dioxygenase</keyword>
<keyword evidence="4 9" id="KW-0560">Oxidoreductase</keyword>
<dbReference type="Pfam" id="PF03171">
    <property type="entry name" value="2OG-FeII_Oxy"/>
    <property type="match status" value="1"/>
</dbReference>
<gene>
    <name evidence="11" type="ORF">J5N97_018399</name>
</gene>
<evidence type="ECO:0000256" key="1">
    <source>
        <dbReference type="ARBA" id="ARBA00001961"/>
    </source>
</evidence>
<dbReference type="OrthoDB" id="288590at2759"/>
<reference evidence="11" key="2">
    <citation type="journal article" date="2022" name="Hortic Res">
        <title>The genome of Dioscorea zingiberensis sheds light on the biosynthesis, origin and evolution of the medicinally important diosgenin saponins.</title>
        <authorList>
            <person name="Li Y."/>
            <person name="Tan C."/>
            <person name="Li Z."/>
            <person name="Guo J."/>
            <person name="Li S."/>
            <person name="Chen X."/>
            <person name="Wang C."/>
            <person name="Dai X."/>
            <person name="Yang H."/>
            <person name="Song W."/>
            <person name="Hou L."/>
            <person name="Xu J."/>
            <person name="Tong Z."/>
            <person name="Xu A."/>
            <person name="Yuan X."/>
            <person name="Wang W."/>
            <person name="Yang Q."/>
            <person name="Chen L."/>
            <person name="Sun Z."/>
            <person name="Wang K."/>
            <person name="Pan B."/>
            <person name="Chen J."/>
            <person name="Bao Y."/>
            <person name="Liu F."/>
            <person name="Qi X."/>
            <person name="Gang D.R."/>
            <person name="Wen J."/>
            <person name="Li J."/>
        </authorList>
    </citation>
    <scope>NUCLEOTIDE SEQUENCE</scope>
    <source>
        <strain evidence="11">Dzin_1.0</strain>
    </source>
</reference>
<evidence type="ECO:0000256" key="7">
    <source>
        <dbReference type="ARBA" id="ARBA00061282"/>
    </source>
</evidence>
<name>A0A9D5CP80_9LILI</name>
<sequence length="336" mass="37361">MVVASLEPVGVERIRALSVPVIDLSWRRERASKMIVRACEEFGFFKVVNHGVSEDVVSSLEDEAMKFFSLSAREKQQAGPPNPLGYGVRGIGFTGDIGELEYLLLHTNPSFISQKAHSICKSNPSEFCDVVEEYVGAMKELASEILEMVGEGLGLGDKQGLSKFIRDSENDSLLRLNHYTAIQEDEANASKAGSKDSTRNARVGFGEHSDPQIITVLRSNDVPGLQILASSPEGPVWVPVQPDPTAFYVLGGDLLRALTNGRLMSVRHRAMANCRRSRLSMIYFGTPPLHARISPFPETVTPQAPRRYKSFTWAEFKKAMYSLRLGNNRLDLYRLR</sequence>
<comment type="caution">
    <text evidence="11">The sequence shown here is derived from an EMBL/GenBank/DDBJ whole genome shotgun (WGS) entry which is preliminary data.</text>
</comment>
<reference evidence="11" key="1">
    <citation type="submission" date="2021-03" db="EMBL/GenBank/DDBJ databases">
        <authorList>
            <person name="Li Z."/>
            <person name="Yang C."/>
        </authorList>
    </citation>
    <scope>NUCLEOTIDE SEQUENCE</scope>
    <source>
        <strain evidence="11">Dzin_1.0</strain>
        <tissue evidence="11">Leaf</tissue>
    </source>
</reference>
<dbReference type="Gene3D" id="2.60.120.330">
    <property type="entry name" value="B-lactam Antibiotic, Isopenicillin N Synthase, Chain"/>
    <property type="match status" value="1"/>
</dbReference>
<evidence type="ECO:0000313" key="12">
    <source>
        <dbReference type="Proteomes" id="UP001085076"/>
    </source>
</evidence>
<dbReference type="FunFam" id="2.60.120.330:FF:000025">
    <property type="entry name" value="Gibberellin 2-beta-dioxygenase 2"/>
    <property type="match status" value="1"/>
</dbReference>
<dbReference type="InterPro" id="IPR026992">
    <property type="entry name" value="DIOX_N"/>
</dbReference>
<evidence type="ECO:0000256" key="3">
    <source>
        <dbReference type="ARBA" id="ARBA00022964"/>
    </source>
</evidence>
<keyword evidence="5 9" id="KW-0408">Iron</keyword>
<dbReference type="InterPro" id="IPR005123">
    <property type="entry name" value="Oxoglu/Fe-dep_dioxygenase_dom"/>
</dbReference>
<dbReference type="GO" id="GO:0009685">
    <property type="term" value="P:gibberellin metabolic process"/>
    <property type="evidence" value="ECO:0007669"/>
    <property type="project" value="UniProtKB-ARBA"/>
</dbReference>
<dbReference type="PANTHER" id="PTHR47990">
    <property type="entry name" value="2-OXOGLUTARATE (2OG) AND FE(II)-DEPENDENT OXYGENASE SUPERFAMILY PROTEIN-RELATED"/>
    <property type="match status" value="1"/>
</dbReference>
<keyword evidence="2 9" id="KW-0479">Metal-binding</keyword>
<comment type="similarity">
    <text evidence="7">Belongs to the iron/ascorbate-dependent oxidoreductase family. GA2OX subfamily.</text>
</comment>
<protein>
    <recommendedName>
        <fullName evidence="8">gibberellin 2beta-dioxygenase</fullName>
        <ecNumber evidence="8">1.14.11.13</ecNumber>
    </recommendedName>
</protein>
<dbReference type="GO" id="GO:0046872">
    <property type="term" value="F:metal ion binding"/>
    <property type="evidence" value="ECO:0007669"/>
    <property type="project" value="UniProtKB-KW"/>
</dbReference>
<dbReference type="SUPFAM" id="SSF51197">
    <property type="entry name" value="Clavaminate synthase-like"/>
    <property type="match status" value="1"/>
</dbReference>
<organism evidence="11 12">
    <name type="scientific">Dioscorea zingiberensis</name>
    <dbReference type="NCBI Taxonomy" id="325984"/>
    <lineage>
        <taxon>Eukaryota</taxon>
        <taxon>Viridiplantae</taxon>
        <taxon>Streptophyta</taxon>
        <taxon>Embryophyta</taxon>
        <taxon>Tracheophyta</taxon>
        <taxon>Spermatophyta</taxon>
        <taxon>Magnoliopsida</taxon>
        <taxon>Liliopsida</taxon>
        <taxon>Dioscoreales</taxon>
        <taxon>Dioscoreaceae</taxon>
        <taxon>Dioscorea</taxon>
    </lineage>
</organism>
<evidence type="ECO:0000256" key="2">
    <source>
        <dbReference type="ARBA" id="ARBA00022723"/>
    </source>
</evidence>
<accession>A0A9D5CP80</accession>